<dbReference type="InterPro" id="IPR036513">
    <property type="entry name" value="STAS_dom_sf"/>
</dbReference>
<organism evidence="2 3">
    <name type="scientific">Mycobacterium [tuberculosis] TKK-01-0051</name>
    <dbReference type="NCBI Taxonomy" id="1324261"/>
    <lineage>
        <taxon>Bacteria</taxon>
        <taxon>Bacillati</taxon>
        <taxon>Actinomycetota</taxon>
        <taxon>Actinomycetes</taxon>
        <taxon>Mycobacteriales</taxon>
        <taxon>Mycobacteriaceae</taxon>
        <taxon>Mycobacterium</taxon>
        <taxon>Mycobacterium avium complex (MAC)</taxon>
    </lineage>
</organism>
<dbReference type="InterPro" id="IPR002645">
    <property type="entry name" value="STAS_dom"/>
</dbReference>
<dbReference type="SUPFAM" id="SSF52091">
    <property type="entry name" value="SpoIIaa-like"/>
    <property type="match status" value="1"/>
</dbReference>
<protein>
    <recommendedName>
        <fullName evidence="1">STAS domain-containing protein</fullName>
    </recommendedName>
</protein>
<gene>
    <name evidence="2" type="ORF">K875_00979</name>
</gene>
<dbReference type="RefSeq" id="WP_044483693.1">
    <property type="nucleotide sequence ID" value="NZ_KK328284.1"/>
</dbReference>
<dbReference type="PATRIC" id="fig|1324261.3.peg.996"/>
<evidence type="ECO:0000313" key="3">
    <source>
        <dbReference type="Proteomes" id="UP000025947"/>
    </source>
</evidence>
<dbReference type="CDD" id="cd07043">
    <property type="entry name" value="STAS_anti-anti-sigma_factors"/>
    <property type="match status" value="1"/>
</dbReference>
<dbReference type="Proteomes" id="UP000025947">
    <property type="component" value="Unassembled WGS sequence"/>
</dbReference>
<comment type="caution">
    <text evidence="2">The sequence shown here is derived from an EMBL/GenBank/DDBJ whole genome shotgun (WGS) entry which is preliminary data.</text>
</comment>
<evidence type="ECO:0000259" key="1">
    <source>
        <dbReference type="PROSITE" id="PS50801"/>
    </source>
</evidence>
<evidence type="ECO:0000313" key="2">
    <source>
        <dbReference type="EMBL" id="KBZ68429.1"/>
    </source>
</evidence>
<dbReference type="Gene3D" id="3.30.750.24">
    <property type="entry name" value="STAS domain"/>
    <property type="match status" value="1"/>
</dbReference>
<dbReference type="AlphaFoldDB" id="A0A051UGU5"/>
<name>A0A051UGU5_9MYCO</name>
<dbReference type="EMBL" id="JLXW01000002">
    <property type="protein sequence ID" value="KBZ68429.1"/>
    <property type="molecule type" value="Genomic_DNA"/>
</dbReference>
<dbReference type="PROSITE" id="PS50801">
    <property type="entry name" value="STAS"/>
    <property type="match status" value="1"/>
</dbReference>
<keyword evidence="3" id="KW-1185">Reference proteome</keyword>
<dbReference type="HOGENOM" id="CLU_115403_2_0_11"/>
<accession>A0A051UGU5</accession>
<reference evidence="2 3" key="1">
    <citation type="submission" date="2014-04" db="EMBL/GenBank/DDBJ databases">
        <title>The Genome Sequence of Mycobacterium tuberculosis TKK-01-0051.</title>
        <authorList>
            <consortium name="The Broad Institute Genomics Platform"/>
            <consortium name="The Broad Institute Genome Sequencing Center for Infectious Disease"/>
            <person name="Earl A.M."/>
            <person name="Cohen K."/>
            <person name="Pym A."/>
            <person name="Bishai W."/>
            <person name="Maharaj K."/>
            <person name="Desjardins C."/>
            <person name="Abeel T."/>
            <person name="Young S."/>
            <person name="Zeng Q."/>
            <person name="Gargeya S."/>
            <person name="Abouelleil A."/>
            <person name="Alvarado L."/>
            <person name="Chapman S.B."/>
            <person name="Gainer-Dewar J."/>
            <person name="Goldberg J."/>
            <person name="Griggs A."/>
            <person name="Gujja S."/>
            <person name="Hansen M."/>
            <person name="Howarth C."/>
            <person name="Imamovic A."/>
            <person name="Larimer J."/>
            <person name="Murphy C."/>
            <person name="Naylor J."/>
            <person name="Pearson M."/>
            <person name="Poon T.W."/>
            <person name="Priest M."/>
            <person name="Roberts A."/>
            <person name="Saif S."/>
            <person name="Shea T."/>
            <person name="Sykes S."/>
            <person name="Wortman J."/>
            <person name="Nusbaum C."/>
            <person name="Birren B."/>
        </authorList>
    </citation>
    <scope>NUCLEOTIDE SEQUENCE [LARGE SCALE GENOMIC DNA]</scope>
    <source>
        <strain evidence="2 3">TKK-01-0051</strain>
    </source>
</reference>
<sequence length="146" mass="15929">MTIAGSQTGHDNCVFDCEGAQVRAHHRHLATVVHIRGEIDDDNVDRISDHIARFTLGENPVVLDVADVDEFAEAGISLLYAFDADCRAAGVDWTLVASSAVTQVLDDTGHDASFPIMRSVHEALQDRADAIALRRRMALPLVRKTP</sequence>
<dbReference type="Pfam" id="PF01740">
    <property type="entry name" value="STAS"/>
    <property type="match status" value="1"/>
</dbReference>
<proteinExistence type="predicted"/>
<feature type="domain" description="STAS" evidence="1">
    <location>
        <begin position="20"/>
        <end position="127"/>
    </location>
</feature>